<organism evidence="1 2">
    <name type="scientific">Chitinophaga filiformis</name>
    <name type="common">Myxococcus filiformis</name>
    <name type="synonym">Flexibacter filiformis</name>
    <dbReference type="NCBI Taxonomy" id="104663"/>
    <lineage>
        <taxon>Bacteria</taxon>
        <taxon>Pseudomonadati</taxon>
        <taxon>Bacteroidota</taxon>
        <taxon>Chitinophagia</taxon>
        <taxon>Chitinophagales</taxon>
        <taxon>Chitinophagaceae</taxon>
        <taxon>Chitinophaga</taxon>
    </lineage>
</organism>
<proteinExistence type="predicted"/>
<keyword evidence="1" id="KW-0378">Hydrolase</keyword>
<evidence type="ECO:0000313" key="1">
    <source>
        <dbReference type="EMBL" id="SDE99316.1"/>
    </source>
</evidence>
<name>A0A1G7HG50_CHIFI</name>
<dbReference type="EMBL" id="FNBN01000001">
    <property type="protein sequence ID" value="SDE99316.1"/>
    <property type="molecule type" value="Genomic_DNA"/>
</dbReference>
<accession>A0A1G7HG50</accession>
<reference evidence="1 2" key="1">
    <citation type="submission" date="2016-10" db="EMBL/GenBank/DDBJ databases">
        <authorList>
            <person name="de Groot N.N."/>
        </authorList>
    </citation>
    <scope>NUCLEOTIDE SEQUENCE [LARGE SCALE GENOMIC DNA]</scope>
    <source>
        <strain evidence="1 2">DSM 527</strain>
    </source>
</reference>
<protein>
    <submittedName>
        <fullName evidence="1">Carboxypeptidase regulatory-like domain-containing protein</fullName>
    </submittedName>
</protein>
<dbReference type="AlphaFoldDB" id="A0A1G7HG50"/>
<dbReference type="RefSeq" id="WP_089828601.1">
    <property type="nucleotide sequence ID" value="NZ_FNBN01000001.1"/>
</dbReference>
<dbReference type="Proteomes" id="UP000199045">
    <property type="component" value="Unassembled WGS sequence"/>
</dbReference>
<dbReference type="InterPro" id="IPR008969">
    <property type="entry name" value="CarboxyPept-like_regulatory"/>
</dbReference>
<dbReference type="OrthoDB" id="643452at2"/>
<keyword evidence="1" id="KW-0121">Carboxypeptidase</keyword>
<gene>
    <name evidence="1" type="ORF">SAMN04488121_101453</name>
</gene>
<keyword evidence="1" id="KW-0645">Protease</keyword>
<dbReference type="SUPFAM" id="SSF49464">
    <property type="entry name" value="Carboxypeptidase regulatory domain-like"/>
    <property type="match status" value="1"/>
</dbReference>
<dbReference type="STRING" id="104663.SAMN04488121_101453"/>
<dbReference type="Gene3D" id="2.60.40.1120">
    <property type="entry name" value="Carboxypeptidase-like, regulatory domain"/>
    <property type="match status" value="1"/>
</dbReference>
<sequence>MTSKILLSLCCFAAVCLLFSCIKDPNWPPSQKKGDITGKVIMYDSMGVALSNHAGVLVTIDSTGLSAITDATGAYSFKKVKAGQYNFSYSKEGYGTYRIIHQLHTGGTTATQLPDAEVGKIYDGPTVTNFDYFGLGSPNNPQIVTVTDFASPMRLPAASVLYMDTIPNLSKTNFRGYIRYAALQGIQDSMYYWTPDIDPHVIRADSVLLKARHLYFYLAFDNLRDIKYIDEQGRTIHPCTGKRLGAFQLYGALFEENPYSSRQAGDGTQLRFKQR</sequence>
<dbReference type="GO" id="GO:0004180">
    <property type="term" value="F:carboxypeptidase activity"/>
    <property type="evidence" value="ECO:0007669"/>
    <property type="project" value="UniProtKB-KW"/>
</dbReference>
<dbReference type="PROSITE" id="PS51257">
    <property type="entry name" value="PROKAR_LIPOPROTEIN"/>
    <property type="match status" value="1"/>
</dbReference>
<evidence type="ECO:0000313" key="2">
    <source>
        <dbReference type="Proteomes" id="UP000199045"/>
    </source>
</evidence>